<dbReference type="PRINTS" id="PR00364">
    <property type="entry name" value="DISEASERSIST"/>
</dbReference>
<sequence>MVVFDVLGPVQVRRPDGSSWTPTGLQGLLLGLLLVHVGRPVSVDEIIDALWGGLTDSRTTHRPQTHVHRLRRALGPGVAITAEGGSYCLAAQGCDLDSDRFRRLMREAHQVMASDPARAVDLLRTSLDLWTGRPYQGLDHPLLTGEAERLEELRLCALEDLHHTEIVRGRTDAVTAELPALLREHPLRERLYEIQMLGQALTGRRADALATYRKARRTLAEELGVEPGVRLRRLEQDVLDGRDLSGVAPAPHQAGEAVSGAADGVADPPEAHVQVQQVSRPSELPGPPARLCGRTDELALVDHAVRSRAGVIAFTGVGGVGKTTLALHWAHTAVNAFPDGQLYAALGGFGPDAPLPPERVLGGFLRALGLDSRELPESTAERAAMFRSRVAGRRMLILLDDAATADQVRPLLPGTDHCQVVITSRDALSGLAVTDGALRVPVRPLPTAESRHLLTEELGADAPALSPDTLTEVAEACGGIPLAVRLAADLVRDQAADRLQDLLAELRAPDGRLGALSRRSGSGSLREVLARSVHRLDDDAHLVLRRLGDLPGHSHDLRSVRVVTGLERRAAARAVDSLVRAHLVDRLPPRRLMLHDLVRDYARELAAVQDGGRPLGEAFAAYCEQQLRTARSAQAMVTPVDHQDPRTVAPLFDDRASAARWLDCILETLLATAERAAAHGSLDFAPQLSALLRRHLDEHHRHDEMERLHRAALRAAQAQGSPSGEDTAQHNLGILALRRGRPSVAREHLRASLEIAERIEDDERSAASRNFLAGAYAAERDLGKAVHHLQESIGIYRRLKLPTVIHPLTNLATMRRWTGRSHLAMPLLQEALALAEQAEPADRPRYRLGPQNEMTAVQVARRDPQGALHAAEEALELSQRLGRWPKASATLAWRGTALWQQGRTEEAVRQIRDALDLAEAHQVSLGLATAHNGLAEVFRDLGRLTASEEHHRAALEHAGVAWEEELRAHRGLSETCRLTDRVTEAEAHLAAGLRICEAVDHQDTADLRRMLSAG</sequence>
<evidence type="ECO:0000256" key="3">
    <source>
        <dbReference type="ARBA" id="ARBA00023125"/>
    </source>
</evidence>
<keyword evidence="4" id="KW-0804">Transcription</keyword>
<organism evidence="7 8">
    <name type="scientific">Nesterenkonia aethiopica</name>
    <dbReference type="NCBI Taxonomy" id="269144"/>
    <lineage>
        <taxon>Bacteria</taxon>
        <taxon>Bacillati</taxon>
        <taxon>Actinomycetota</taxon>
        <taxon>Actinomycetes</taxon>
        <taxon>Micrococcales</taxon>
        <taxon>Micrococcaceae</taxon>
        <taxon>Nesterenkonia</taxon>
    </lineage>
</organism>
<dbReference type="InterPro" id="IPR003593">
    <property type="entry name" value="AAA+_ATPase"/>
</dbReference>
<evidence type="ECO:0000313" key="7">
    <source>
        <dbReference type="EMBL" id="GAA3056273.1"/>
    </source>
</evidence>
<dbReference type="SMART" id="SM00382">
    <property type="entry name" value="AAA"/>
    <property type="match status" value="1"/>
</dbReference>
<dbReference type="InterPro" id="IPR036388">
    <property type="entry name" value="WH-like_DNA-bd_sf"/>
</dbReference>
<dbReference type="InterPro" id="IPR027417">
    <property type="entry name" value="P-loop_NTPase"/>
</dbReference>
<dbReference type="Pfam" id="PF00931">
    <property type="entry name" value="NB-ARC"/>
    <property type="match status" value="1"/>
</dbReference>
<keyword evidence="8" id="KW-1185">Reference proteome</keyword>
<proteinExistence type="inferred from homology"/>
<dbReference type="InterPro" id="IPR001867">
    <property type="entry name" value="OmpR/PhoB-type_DNA-bd"/>
</dbReference>
<evidence type="ECO:0000256" key="4">
    <source>
        <dbReference type="ARBA" id="ARBA00023163"/>
    </source>
</evidence>
<dbReference type="CDD" id="cd15831">
    <property type="entry name" value="BTAD"/>
    <property type="match status" value="1"/>
</dbReference>
<keyword evidence="2" id="KW-0805">Transcription regulation</keyword>
<dbReference type="SUPFAM" id="SSF46894">
    <property type="entry name" value="C-terminal effector domain of the bipartite response regulators"/>
    <property type="match status" value="1"/>
</dbReference>
<dbReference type="PANTHER" id="PTHR35807">
    <property type="entry name" value="TRANSCRIPTIONAL REGULATOR REDD-RELATED"/>
    <property type="match status" value="1"/>
</dbReference>
<dbReference type="SMART" id="SM00862">
    <property type="entry name" value="Trans_reg_C"/>
    <property type="match status" value="1"/>
</dbReference>
<dbReference type="InterPro" id="IPR019734">
    <property type="entry name" value="TPR_rpt"/>
</dbReference>
<dbReference type="PANTHER" id="PTHR35807:SF1">
    <property type="entry name" value="TRANSCRIPTIONAL REGULATOR REDD"/>
    <property type="match status" value="1"/>
</dbReference>
<keyword evidence="3 5" id="KW-0238">DNA-binding</keyword>
<feature type="domain" description="OmpR/PhoB-type" evidence="6">
    <location>
        <begin position="1"/>
        <end position="91"/>
    </location>
</feature>
<dbReference type="Gene3D" id="1.10.10.10">
    <property type="entry name" value="Winged helix-like DNA-binding domain superfamily/Winged helix DNA-binding domain"/>
    <property type="match status" value="1"/>
</dbReference>
<dbReference type="InterPro" id="IPR005158">
    <property type="entry name" value="BTAD"/>
</dbReference>
<comment type="caution">
    <text evidence="7">The sequence shown here is derived from an EMBL/GenBank/DDBJ whole genome shotgun (WGS) entry which is preliminary data.</text>
</comment>
<evidence type="ECO:0000256" key="1">
    <source>
        <dbReference type="ARBA" id="ARBA00005820"/>
    </source>
</evidence>
<gene>
    <name evidence="7" type="ORF">GCM10010529_07720</name>
</gene>
<dbReference type="InterPro" id="IPR051677">
    <property type="entry name" value="AfsR-DnrI-RedD_regulator"/>
</dbReference>
<comment type="similarity">
    <text evidence="1">Belongs to the AfsR/DnrI/RedD regulatory family.</text>
</comment>
<dbReference type="SMART" id="SM00028">
    <property type="entry name" value="TPR"/>
    <property type="match status" value="5"/>
</dbReference>
<evidence type="ECO:0000256" key="2">
    <source>
        <dbReference type="ARBA" id="ARBA00023015"/>
    </source>
</evidence>
<name>A0ABP6LUC5_9MICC</name>
<dbReference type="Pfam" id="PF13424">
    <property type="entry name" value="TPR_12"/>
    <property type="match status" value="2"/>
</dbReference>
<dbReference type="Gene3D" id="3.40.50.300">
    <property type="entry name" value="P-loop containing nucleotide triphosphate hydrolases"/>
    <property type="match status" value="1"/>
</dbReference>
<dbReference type="EMBL" id="BAAAVT010000004">
    <property type="protein sequence ID" value="GAA3056273.1"/>
    <property type="molecule type" value="Genomic_DNA"/>
</dbReference>
<reference evidence="8" key="1">
    <citation type="journal article" date="2019" name="Int. J. Syst. Evol. Microbiol.">
        <title>The Global Catalogue of Microorganisms (GCM) 10K type strain sequencing project: providing services to taxonomists for standard genome sequencing and annotation.</title>
        <authorList>
            <consortium name="The Broad Institute Genomics Platform"/>
            <consortium name="The Broad Institute Genome Sequencing Center for Infectious Disease"/>
            <person name="Wu L."/>
            <person name="Ma J."/>
        </authorList>
    </citation>
    <scope>NUCLEOTIDE SEQUENCE [LARGE SCALE GENOMIC DNA]</scope>
    <source>
        <strain evidence="8">JCM 14309</strain>
    </source>
</reference>
<dbReference type="InterPro" id="IPR002182">
    <property type="entry name" value="NB-ARC"/>
</dbReference>
<dbReference type="InterPro" id="IPR011990">
    <property type="entry name" value="TPR-like_helical_dom_sf"/>
</dbReference>
<evidence type="ECO:0000256" key="5">
    <source>
        <dbReference type="PROSITE-ProRule" id="PRU01091"/>
    </source>
</evidence>
<dbReference type="SMART" id="SM01043">
    <property type="entry name" value="BTAD"/>
    <property type="match status" value="1"/>
</dbReference>
<dbReference type="Gene3D" id="1.25.40.10">
    <property type="entry name" value="Tetratricopeptide repeat domain"/>
    <property type="match status" value="3"/>
</dbReference>
<protein>
    <submittedName>
        <fullName evidence="7">BTAD domain-containing putative transcriptional regulator</fullName>
    </submittedName>
</protein>
<evidence type="ECO:0000259" key="6">
    <source>
        <dbReference type="PROSITE" id="PS51755"/>
    </source>
</evidence>
<dbReference type="SUPFAM" id="SSF48452">
    <property type="entry name" value="TPR-like"/>
    <property type="match status" value="3"/>
</dbReference>
<dbReference type="SUPFAM" id="SSF52540">
    <property type="entry name" value="P-loop containing nucleoside triphosphate hydrolases"/>
    <property type="match status" value="1"/>
</dbReference>
<feature type="DNA-binding region" description="OmpR/PhoB-type" evidence="5">
    <location>
        <begin position="1"/>
        <end position="91"/>
    </location>
</feature>
<dbReference type="Pfam" id="PF03704">
    <property type="entry name" value="BTAD"/>
    <property type="match status" value="1"/>
</dbReference>
<dbReference type="PROSITE" id="PS51755">
    <property type="entry name" value="OMPR_PHOB"/>
    <property type="match status" value="1"/>
</dbReference>
<dbReference type="Proteomes" id="UP001500236">
    <property type="component" value="Unassembled WGS sequence"/>
</dbReference>
<accession>A0ABP6LUC5</accession>
<dbReference type="InterPro" id="IPR016032">
    <property type="entry name" value="Sig_transdc_resp-reg_C-effctor"/>
</dbReference>
<evidence type="ECO:0000313" key="8">
    <source>
        <dbReference type="Proteomes" id="UP001500236"/>
    </source>
</evidence>